<dbReference type="GO" id="GO:0046983">
    <property type="term" value="F:protein dimerization activity"/>
    <property type="evidence" value="ECO:0007669"/>
    <property type="project" value="InterPro"/>
</dbReference>
<comment type="catalytic activity">
    <reaction evidence="1">
        <text>ATP + protein L-histidine = ADP + protein N-phospho-L-histidine.</text>
        <dbReference type="EC" id="2.7.13.3"/>
    </reaction>
</comment>
<dbReference type="InterPro" id="IPR036890">
    <property type="entry name" value="HATPase_C_sf"/>
</dbReference>
<evidence type="ECO:0000256" key="1">
    <source>
        <dbReference type="ARBA" id="ARBA00000085"/>
    </source>
</evidence>
<dbReference type="PANTHER" id="PTHR24421">
    <property type="entry name" value="NITRATE/NITRITE SENSOR PROTEIN NARX-RELATED"/>
    <property type="match status" value="1"/>
</dbReference>
<gene>
    <name evidence="10" type="ORF">S01H1_11399</name>
</gene>
<dbReference type="Gene3D" id="3.40.50.2300">
    <property type="match status" value="1"/>
</dbReference>
<dbReference type="SMART" id="SM00387">
    <property type="entry name" value="HATPase_c"/>
    <property type="match status" value="1"/>
</dbReference>
<dbReference type="PROSITE" id="PS50109">
    <property type="entry name" value="HIS_KIN"/>
    <property type="match status" value="1"/>
</dbReference>
<organism evidence="10">
    <name type="scientific">marine sediment metagenome</name>
    <dbReference type="NCBI Taxonomy" id="412755"/>
    <lineage>
        <taxon>unclassified sequences</taxon>
        <taxon>metagenomes</taxon>
        <taxon>ecological metagenomes</taxon>
    </lineage>
</organism>
<dbReference type="PROSITE" id="PS50110">
    <property type="entry name" value="RESPONSE_REGULATORY"/>
    <property type="match status" value="1"/>
</dbReference>
<evidence type="ECO:0000256" key="2">
    <source>
        <dbReference type="ARBA" id="ARBA00012438"/>
    </source>
</evidence>
<proteinExistence type="predicted"/>
<accession>X0SSZ8</accession>
<evidence type="ECO:0000313" key="10">
    <source>
        <dbReference type="EMBL" id="GAF79032.1"/>
    </source>
</evidence>
<dbReference type="AlphaFoldDB" id="X0SSZ8"/>
<dbReference type="InterPro" id="IPR003594">
    <property type="entry name" value="HATPase_dom"/>
</dbReference>
<evidence type="ECO:0000256" key="7">
    <source>
        <dbReference type="ARBA" id="ARBA00022840"/>
    </source>
</evidence>
<keyword evidence="3" id="KW-0597">Phosphoprotein</keyword>
<dbReference type="CDD" id="cd16917">
    <property type="entry name" value="HATPase_UhpB-NarQ-NarX-like"/>
    <property type="match status" value="1"/>
</dbReference>
<feature type="domain" description="Response regulatory" evidence="9">
    <location>
        <begin position="1"/>
        <end position="76"/>
    </location>
</feature>
<keyword evidence="6" id="KW-0418">Kinase</keyword>
<dbReference type="InterPro" id="IPR011006">
    <property type="entry name" value="CheY-like_superfamily"/>
</dbReference>
<evidence type="ECO:0000259" key="8">
    <source>
        <dbReference type="PROSITE" id="PS50109"/>
    </source>
</evidence>
<dbReference type="InterPro" id="IPR050482">
    <property type="entry name" value="Sensor_HK_TwoCompSys"/>
</dbReference>
<reference evidence="10" key="1">
    <citation type="journal article" date="2014" name="Front. Microbiol.">
        <title>High frequency of phylogenetically diverse reductive dehalogenase-homologous genes in deep subseafloor sedimentary metagenomes.</title>
        <authorList>
            <person name="Kawai M."/>
            <person name="Futagami T."/>
            <person name="Toyoda A."/>
            <person name="Takaki Y."/>
            <person name="Nishi S."/>
            <person name="Hori S."/>
            <person name="Arai W."/>
            <person name="Tsubouchi T."/>
            <person name="Morono Y."/>
            <person name="Uchiyama I."/>
            <person name="Ito T."/>
            <person name="Fujiyama A."/>
            <person name="Inagaki F."/>
            <person name="Takami H."/>
        </authorList>
    </citation>
    <scope>NUCLEOTIDE SEQUENCE</scope>
    <source>
        <strain evidence="10">Expedition CK06-06</strain>
    </source>
</reference>
<evidence type="ECO:0000256" key="5">
    <source>
        <dbReference type="ARBA" id="ARBA00022741"/>
    </source>
</evidence>
<dbReference type="SUPFAM" id="SSF55874">
    <property type="entry name" value="ATPase domain of HSP90 chaperone/DNA topoisomerase II/histidine kinase"/>
    <property type="match status" value="1"/>
</dbReference>
<dbReference type="Pfam" id="PF07730">
    <property type="entry name" value="HisKA_3"/>
    <property type="match status" value="1"/>
</dbReference>
<name>X0SSZ8_9ZZZZ</name>
<feature type="domain" description="Histidine kinase" evidence="8">
    <location>
        <begin position="109"/>
        <end position="305"/>
    </location>
</feature>
<dbReference type="Pfam" id="PF02518">
    <property type="entry name" value="HATPase_c"/>
    <property type="match status" value="1"/>
</dbReference>
<keyword evidence="5" id="KW-0547">Nucleotide-binding</keyword>
<evidence type="ECO:0000256" key="4">
    <source>
        <dbReference type="ARBA" id="ARBA00022679"/>
    </source>
</evidence>
<comment type="caution">
    <text evidence="10">The sequence shown here is derived from an EMBL/GenBank/DDBJ whole genome shotgun (WGS) entry which is preliminary data.</text>
</comment>
<dbReference type="GO" id="GO:0016020">
    <property type="term" value="C:membrane"/>
    <property type="evidence" value="ECO:0007669"/>
    <property type="project" value="InterPro"/>
</dbReference>
<dbReference type="SUPFAM" id="SSF52172">
    <property type="entry name" value="CheY-like"/>
    <property type="match status" value="1"/>
</dbReference>
<dbReference type="EMBL" id="BARS01005809">
    <property type="protein sequence ID" value="GAF79032.1"/>
    <property type="molecule type" value="Genomic_DNA"/>
</dbReference>
<evidence type="ECO:0000259" key="9">
    <source>
        <dbReference type="PROSITE" id="PS50110"/>
    </source>
</evidence>
<dbReference type="GO" id="GO:0005524">
    <property type="term" value="F:ATP binding"/>
    <property type="evidence" value="ECO:0007669"/>
    <property type="project" value="UniProtKB-KW"/>
</dbReference>
<dbReference type="InterPro" id="IPR011712">
    <property type="entry name" value="Sig_transdc_His_kin_sub3_dim/P"/>
</dbReference>
<dbReference type="Gene3D" id="3.30.565.10">
    <property type="entry name" value="Histidine kinase-like ATPase, C-terminal domain"/>
    <property type="match status" value="1"/>
</dbReference>
<dbReference type="Gene3D" id="1.20.5.1930">
    <property type="match status" value="1"/>
</dbReference>
<dbReference type="PANTHER" id="PTHR24421:SF10">
    <property type="entry name" value="NITRATE_NITRITE SENSOR PROTEIN NARQ"/>
    <property type="match status" value="1"/>
</dbReference>
<dbReference type="InterPro" id="IPR001789">
    <property type="entry name" value="Sig_transdc_resp-reg_receiver"/>
</dbReference>
<dbReference type="GO" id="GO:0000155">
    <property type="term" value="F:phosphorelay sensor kinase activity"/>
    <property type="evidence" value="ECO:0007669"/>
    <property type="project" value="InterPro"/>
</dbReference>
<evidence type="ECO:0000256" key="6">
    <source>
        <dbReference type="ARBA" id="ARBA00022777"/>
    </source>
</evidence>
<sequence>DGDKPDLVLIDTDLLDKGEGIEVAHKIRTLFDIPVVYLIDSTDETTLELARATEPFGYILKPFEEKEFLTTIEMASHKHTIDRKLIESHEQLRNLSLHLQSVREGESTRIAREVHDELAHLLTALKMDLSWLYKRLPKGQKPLLDQTKSMSKLTDMIIKSVQRISLELRPVILDDLGLVPAIEWQAQEFEGRTNIKCEITIDCGDNNLDQDQSTALFRIFQEALTNVARHANATKIKVSLKKRPDILLLKIEDNGRGITEDQISDPKSFGLFGMRERIYPWGGEVKIKGLSNKGTTVTVILPATLNHD</sequence>
<dbReference type="InterPro" id="IPR005467">
    <property type="entry name" value="His_kinase_dom"/>
</dbReference>
<dbReference type="EC" id="2.7.13.3" evidence="2"/>
<keyword evidence="4" id="KW-0808">Transferase</keyword>
<keyword evidence="7" id="KW-0067">ATP-binding</keyword>
<protein>
    <recommendedName>
        <fullName evidence="2">histidine kinase</fullName>
        <ecNumber evidence="2">2.7.13.3</ecNumber>
    </recommendedName>
</protein>
<feature type="non-terminal residue" evidence="10">
    <location>
        <position position="1"/>
    </location>
</feature>
<evidence type="ECO:0000256" key="3">
    <source>
        <dbReference type="ARBA" id="ARBA00022553"/>
    </source>
</evidence>